<keyword evidence="2" id="KW-1133">Transmembrane helix</keyword>
<keyword evidence="4" id="KW-1185">Reference proteome</keyword>
<accession>B1ZS55</accession>
<dbReference type="HOGENOM" id="CLU_2736104_0_0_0"/>
<dbReference type="STRING" id="452637.Oter_1446"/>
<reference evidence="3 4" key="1">
    <citation type="journal article" date="2011" name="J. Bacteriol.">
        <title>Genome sequence of the verrucomicrobium Opitutus terrae PB90-1, an abundant inhabitant of rice paddy soil ecosystems.</title>
        <authorList>
            <person name="van Passel M.W."/>
            <person name="Kant R."/>
            <person name="Palva A."/>
            <person name="Copeland A."/>
            <person name="Lucas S."/>
            <person name="Lapidus A."/>
            <person name="Glavina del Rio T."/>
            <person name="Pitluck S."/>
            <person name="Goltsman E."/>
            <person name="Clum A."/>
            <person name="Sun H."/>
            <person name="Schmutz J."/>
            <person name="Larimer F.W."/>
            <person name="Land M.L."/>
            <person name="Hauser L."/>
            <person name="Kyrpides N."/>
            <person name="Mikhailova N."/>
            <person name="Richardson P.P."/>
            <person name="Janssen P.H."/>
            <person name="de Vos W.M."/>
            <person name="Smidt H."/>
        </authorList>
    </citation>
    <scope>NUCLEOTIDE SEQUENCE [LARGE SCALE GENOMIC DNA]</scope>
    <source>
        <strain evidence="4">DSM 11246 / JCM 15787 / PB90-1</strain>
    </source>
</reference>
<evidence type="ECO:0000313" key="3">
    <source>
        <dbReference type="EMBL" id="ACB74731.1"/>
    </source>
</evidence>
<dbReference type="KEGG" id="ote:Oter_1446"/>
<feature type="region of interest" description="Disordered" evidence="1">
    <location>
        <begin position="47"/>
        <end position="71"/>
    </location>
</feature>
<keyword evidence="2" id="KW-0472">Membrane</keyword>
<name>B1ZS55_OPITP</name>
<feature type="transmembrane region" description="Helical" evidence="2">
    <location>
        <begin position="20"/>
        <end position="39"/>
    </location>
</feature>
<sequence>MSSALPRSLSAALRGRSGLGLLIVGLILAQILLFGSNICPVRPGEFVRGNSGRSAPDDLQLLTRGTRSANP</sequence>
<keyword evidence="2" id="KW-0812">Transmembrane</keyword>
<proteinExistence type="predicted"/>
<evidence type="ECO:0000256" key="1">
    <source>
        <dbReference type="SAM" id="MobiDB-lite"/>
    </source>
</evidence>
<gene>
    <name evidence="3" type="ordered locus">Oter_1446</name>
</gene>
<dbReference type="Proteomes" id="UP000007013">
    <property type="component" value="Chromosome"/>
</dbReference>
<protein>
    <submittedName>
        <fullName evidence="3">Uncharacterized protein</fullName>
    </submittedName>
</protein>
<evidence type="ECO:0000313" key="4">
    <source>
        <dbReference type="Proteomes" id="UP000007013"/>
    </source>
</evidence>
<dbReference type="EMBL" id="CP001032">
    <property type="protein sequence ID" value="ACB74731.1"/>
    <property type="molecule type" value="Genomic_DNA"/>
</dbReference>
<evidence type="ECO:0000256" key="2">
    <source>
        <dbReference type="SAM" id="Phobius"/>
    </source>
</evidence>
<organism evidence="3 4">
    <name type="scientific">Opitutus terrae (strain DSM 11246 / JCM 15787 / PB90-1)</name>
    <dbReference type="NCBI Taxonomy" id="452637"/>
    <lineage>
        <taxon>Bacteria</taxon>
        <taxon>Pseudomonadati</taxon>
        <taxon>Verrucomicrobiota</taxon>
        <taxon>Opitutia</taxon>
        <taxon>Opitutales</taxon>
        <taxon>Opitutaceae</taxon>
        <taxon>Opitutus</taxon>
    </lineage>
</organism>
<dbReference type="AlphaFoldDB" id="B1ZS55"/>